<proteinExistence type="predicted"/>
<dbReference type="Proteomes" id="UP000824002">
    <property type="component" value="Unassembled WGS sequence"/>
</dbReference>
<dbReference type="EMBL" id="DVJP01000015">
    <property type="protein sequence ID" value="HIS75455.1"/>
    <property type="molecule type" value="Genomic_DNA"/>
</dbReference>
<evidence type="ECO:0000256" key="1">
    <source>
        <dbReference type="SAM" id="MobiDB-lite"/>
    </source>
</evidence>
<dbReference type="AlphaFoldDB" id="A0A9D1JYQ0"/>
<feature type="region of interest" description="Disordered" evidence="1">
    <location>
        <begin position="39"/>
        <end position="60"/>
    </location>
</feature>
<gene>
    <name evidence="2" type="ORF">IAB51_01465</name>
</gene>
<feature type="compositionally biased region" description="Low complexity" evidence="1">
    <location>
        <begin position="141"/>
        <end position="166"/>
    </location>
</feature>
<reference evidence="2" key="2">
    <citation type="journal article" date="2021" name="PeerJ">
        <title>Extensive microbial diversity within the chicken gut microbiome revealed by metagenomics and culture.</title>
        <authorList>
            <person name="Gilroy R."/>
            <person name="Ravi A."/>
            <person name="Getino M."/>
            <person name="Pursley I."/>
            <person name="Horton D.L."/>
            <person name="Alikhan N.F."/>
            <person name="Baker D."/>
            <person name="Gharbi K."/>
            <person name="Hall N."/>
            <person name="Watson M."/>
            <person name="Adriaenssens E.M."/>
            <person name="Foster-Nyarko E."/>
            <person name="Jarju S."/>
            <person name="Secka A."/>
            <person name="Antonio M."/>
            <person name="Oren A."/>
            <person name="Chaudhuri R.R."/>
            <person name="La Ragione R."/>
            <person name="Hildebrand F."/>
            <person name="Pallen M.J."/>
        </authorList>
    </citation>
    <scope>NUCLEOTIDE SEQUENCE</scope>
    <source>
        <strain evidence="2">CHK199-13235</strain>
    </source>
</reference>
<organism evidence="2 3">
    <name type="scientific">Candidatus Merdivicinus excrementipullorum</name>
    <dbReference type="NCBI Taxonomy" id="2840867"/>
    <lineage>
        <taxon>Bacteria</taxon>
        <taxon>Bacillati</taxon>
        <taxon>Bacillota</taxon>
        <taxon>Clostridia</taxon>
        <taxon>Eubacteriales</taxon>
        <taxon>Oscillospiraceae</taxon>
        <taxon>Oscillospiraceae incertae sedis</taxon>
        <taxon>Candidatus Merdivicinus</taxon>
    </lineage>
</organism>
<reference evidence="2" key="1">
    <citation type="submission" date="2020-10" db="EMBL/GenBank/DDBJ databases">
        <authorList>
            <person name="Gilroy R."/>
        </authorList>
    </citation>
    <scope>NUCLEOTIDE SEQUENCE</scope>
    <source>
        <strain evidence="2">CHK199-13235</strain>
    </source>
</reference>
<protein>
    <submittedName>
        <fullName evidence="2">Uncharacterized protein</fullName>
    </submittedName>
</protein>
<comment type="caution">
    <text evidence="2">The sequence shown here is derived from an EMBL/GenBank/DDBJ whole genome shotgun (WGS) entry which is preliminary data.</text>
</comment>
<evidence type="ECO:0000313" key="2">
    <source>
        <dbReference type="EMBL" id="HIS75455.1"/>
    </source>
</evidence>
<feature type="compositionally biased region" description="Gly residues" evidence="1">
    <location>
        <begin position="167"/>
        <end position="183"/>
    </location>
</feature>
<sequence>MKMKEFLEKYTHAVWVQALVLVAVLWGLALFTSASFESVDKTASGMPDTESSSDISLTDEEKSDALDDLFVESSGAFGNWDEFSDMPKVSVPASTSRPSGGSQNNSQQESHEPSEEPSEETPPVQQESSIPDAPPATSVDTGSPGEPSAPPAESSVPSTPSEPSGAVPGGPGDGGTGTSGGETPGDAVNIGSDATVDGPTPDNPDAPEPEQPENPIDAASMVEGPQD</sequence>
<accession>A0A9D1JYQ0</accession>
<name>A0A9D1JYQ0_9FIRM</name>
<feature type="compositionally biased region" description="Low complexity" evidence="1">
    <location>
        <begin position="96"/>
        <end position="108"/>
    </location>
</feature>
<evidence type="ECO:0000313" key="3">
    <source>
        <dbReference type="Proteomes" id="UP000824002"/>
    </source>
</evidence>
<feature type="region of interest" description="Disordered" evidence="1">
    <location>
        <begin position="76"/>
        <end position="227"/>
    </location>
</feature>